<proteinExistence type="predicted"/>
<dbReference type="EMBL" id="NBIV01000117">
    <property type="protein sequence ID" value="PXF43636.1"/>
    <property type="molecule type" value="Genomic_DNA"/>
</dbReference>
<feature type="compositionally biased region" description="Basic and acidic residues" evidence="1">
    <location>
        <begin position="34"/>
        <end position="54"/>
    </location>
</feature>
<accession>A0A2V3INI0</accession>
<organism evidence="2 3">
    <name type="scientific">Gracilariopsis chorda</name>
    <dbReference type="NCBI Taxonomy" id="448386"/>
    <lineage>
        <taxon>Eukaryota</taxon>
        <taxon>Rhodophyta</taxon>
        <taxon>Florideophyceae</taxon>
        <taxon>Rhodymeniophycidae</taxon>
        <taxon>Gracilariales</taxon>
        <taxon>Gracilariaceae</taxon>
        <taxon>Gracilariopsis</taxon>
    </lineage>
</organism>
<evidence type="ECO:0000313" key="2">
    <source>
        <dbReference type="EMBL" id="PXF43636.1"/>
    </source>
</evidence>
<dbReference type="AlphaFoldDB" id="A0A2V3INI0"/>
<name>A0A2V3INI0_9FLOR</name>
<feature type="region of interest" description="Disordered" evidence="1">
    <location>
        <begin position="149"/>
        <end position="184"/>
    </location>
</feature>
<evidence type="ECO:0000313" key="3">
    <source>
        <dbReference type="Proteomes" id="UP000247409"/>
    </source>
</evidence>
<feature type="compositionally biased region" description="Basic and acidic residues" evidence="1">
    <location>
        <begin position="166"/>
        <end position="184"/>
    </location>
</feature>
<feature type="region of interest" description="Disordered" evidence="1">
    <location>
        <begin position="1"/>
        <end position="54"/>
    </location>
</feature>
<evidence type="ECO:0000256" key="1">
    <source>
        <dbReference type="SAM" id="MobiDB-lite"/>
    </source>
</evidence>
<comment type="caution">
    <text evidence="2">The sequence shown here is derived from an EMBL/GenBank/DDBJ whole genome shotgun (WGS) entry which is preliminary data.</text>
</comment>
<keyword evidence="3" id="KW-1185">Reference proteome</keyword>
<dbReference type="Proteomes" id="UP000247409">
    <property type="component" value="Unassembled WGS sequence"/>
</dbReference>
<reference evidence="2 3" key="1">
    <citation type="journal article" date="2018" name="Mol. Biol. Evol.">
        <title>Analysis of the draft genome of the red seaweed Gracilariopsis chorda provides insights into genome size evolution in Rhodophyta.</title>
        <authorList>
            <person name="Lee J."/>
            <person name="Yang E.C."/>
            <person name="Graf L."/>
            <person name="Yang J.H."/>
            <person name="Qiu H."/>
            <person name="Zel Zion U."/>
            <person name="Chan C.X."/>
            <person name="Stephens T.G."/>
            <person name="Weber A.P.M."/>
            <person name="Boo G.H."/>
            <person name="Boo S.M."/>
            <person name="Kim K.M."/>
            <person name="Shin Y."/>
            <person name="Jung M."/>
            <person name="Lee S.J."/>
            <person name="Yim H.S."/>
            <person name="Lee J.H."/>
            <person name="Bhattacharya D."/>
            <person name="Yoon H.S."/>
        </authorList>
    </citation>
    <scope>NUCLEOTIDE SEQUENCE [LARGE SCALE GENOMIC DNA]</scope>
    <source>
        <strain evidence="2 3">SKKU-2015</strain>
        <tissue evidence="2">Whole body</tissue>
    </source>
</reference>
<protein>
    <submittedName>
        <fullName evidence="2">Uncharacterized protein</fullName>
    </submittedName>
</protein>
<sequence>MNIRENGIPTPSEEDCMTATATPDARGTDSAAARSDKWRRNEENSPVEPDHDLHTAGITVELHIDLRHDNHNDKWPRAPAAPQRVHSLPTHSTLAYSDVPHIGAYDAQHNTTQRSIEVHIPAANDSAKPPIMPRPPLNVRLPLQVHSESLSKPAMHAKAASGAWRSRSDVHDTGKERCTEASTR</sequence>
<gene>
    <name evidence="2" type="ORF">BWQ96_06645</name>
</gene>